<gene>
    <name evidence="2" type="ORF">NCTC9637_04309</name>
</gene>
<reference evidence="2 3" key="1">
    <citation type="submission" date="2018-06" db="EMBL/GenBank/DDBJ databases">
        <authorList>
            <consortium name="Pathogen Informatics"/>
            <person name="Doyle S."/>
        </authorList>
    </citation>
    <scope>NUCLEOTIDE SEQUENCE [LARGE SCALE GENOMIC DNA]</scope>
    <source>
        <strain evidence="2 3">NCTC9637</strain>
    </source>
</reference>
<protein>
    <submittedName>
        <fullName evidence="2">Uncharacterized protein</fullName>
    </submittedName>
</protein>
<proteinExistence type="predicted"/>
<dbReference type="AlphaFoldDB" id="A0A377W398"/>
<evidence type="ECO:0000313" key="2">
    <source>
        <dbReference type="EMBL" id="STT49354.1"/>
    </source>
</evidence>
<name>A0A377W398_KLEPN</name>
<feature type="region of interest" description="Disordered" evidence="1">
    <location>
        <begin position="104"/>
        <end position="132"/>
    </location>
</feature>
<accession>A0A377W398</accession>
<dbReference type="EMBL" id="UGLB01000003">
    <property type="protein sequence ID" value="STT49354.1"/>
    <property type="molecule type" value="Genomic_DNA"/>
</dbReference>
<sequence length="132" mass="14204">MRTANAAAQLVQLGEAKMVGAFDDDGVGGGNVDPGFDDGGAHQHIEALMMEVIHHPLQFALPHLTVTDGDPRLRHQLRQLVGGFLDVLNVIKQIVDLAAAQRFRAGSPRAPPGRHIRERRSSPPGVAPAAWR</sequence>
<dbReference type="Proteomes" id="UP000255099">
    <property type="component" value="Unassembled WGS sequence"/>
</dbReference>
<organism evidence="2 3">
    <name type="scientific">Klebsiella pneumoniae</name>
    <dbReference type="NCBI Taxonomy" id="573"/>
    <lineage>
        <taxon>Bacteria</taxon>
        <taxon>Pseudomonadati</taxon>
        <taxon>Pseudomonadota</taxon>
        <taxon>Gammaproteobacteria</taxon>
        <taxon>Enterobacterales</taxon>
        <taxon>Enterobacteriaceae</taxon>
        <taxon>Klebsiella/Raoultella group</taxon>
        <taxon>Klebsiella</taxon>
        <taxon>Klebsiella pneumoniae complex</taxon>
    </lineage>
</organism>
<evidence type="ECO:0000313" key="3">
    <source>
        <dbReference type="Proteomes" id="UP000255099"/>
    </source>
</evidence>
<evidence type="ECO:0000256" key="1">
    <source>
        <dbReference type="SAM" id="MobiDB-lite"/>
    </source>
</evidence>